<dbReference type="KEGG" id="chk:D4L85_31065"/>
<name>A0A385SVB1_9BACT</name>
<sequence length="215" mass="25426">MLKNAHKVAFLDAVKEEGFNPYDFKPIEKKGVYTLSYRNTSMEFSMYDSTFGPDFFDIVPTKFSADQQSIDDQNIRFDRVIYRFRFWLKQHVKAYIKDRELEDPWKNLDKTTSEEFSNSETFTAQEVKLLEAKLDNFPTLAKSLPIDPSQMEILINEVKELRKDLNTSKPKKKWFREFTGFLVEAGKFILKDPEERQKVFAFLQDLVETAKHLLH</sequence>
<proteinExistence type="predicted"/>
<gene>
    <name evidence="1" type="ORF">D4L85_31065</name>
</gene>
<evidence type="ECO:0000313" key="2">
    <source>
        <dbReference type="Proteomes" id="UP000266183"/>
    </source>
</evidence>
<dbReference type="Proteomes" id="UP000266183">
    <property type="component" value="Chromosome"/>
</dbReference>
<dbReference type="RefSeq" id="WP_119758010.1">
    <property type="nucleotide sequence ID" value="NZ_CP032382.1"/>
</dbReference>
<evidence type="ECO:0000313" key="1">
    <source>
        <dbReference type="EMBL" id="AYB34752.1"/>
    </source>
</evidence>
<organism evidence="1 2">
    <name type="scientific">Chryseolinea soli</name>
    <dbReference type="NCBI Taxonomy" id="2321403"/>
    <lineage>
        <taxon>Bacteria</taxon>
        <taxon>Pseudomonadati</taxon>
        <taxon>Bacteroidota</taxon>
        <taxon>Cytophagia</taxon>
        <taxon>Cytophagales</taxon>
        <taxon>Fulvivirgaceae</taxon>
        <taxon>Chryseolinea</taxon>
    </lineage>
</organism>
<reference evidence="2" key="1">
    <citation type="submission" date="2018-09" db="EMBL/GenBank/DDBJ databases">
        <title>Chryseolinea sp. KIS68-18 isolated from soil.</title>
        <authorList>
            <person name="Weon H.-Y."/>
            <person name="Kwon S.-W."/>
            <person name="Lee S.A."/>
        </authorList>
    </citation>
    <scope>NUCLEOTIDE SEQUENCE [LARGE SCALE GENOMIC DNA]</scope>
    <source>
        <strain evidence="2">KIS68-18</strain>
    </source>
</reference>
<protein>
    <submittedName>
        <fullName evidence="1">Uncharacterized protein</fullName>
    </submittedName>
</protein>
<dbReference type="EMBL" id="CP032382">
    <property type="protein sequence ID" value="AYB34752.1"/>
    <property type="molecule type" value="Genomic_DNA"/>
</dbReference>
<dbReference type="AlphaFoldDB" id="A0A385SVB1"/>
<keyword evidence="2" id="KW-1185">Reference proteome</keyword>
<accession>A0A385SVB1</accession>